<dbReference type="InterPro" id="IPR043148">
    <property type="entry name" value="TagF_C"/>
</dbReference>
<dbReference type="InterPro" id="IPR007554">
    <property type="entry name" value="Glycerophosphate_synth"/>
</dbReference>
<dbReference type="Proteomes" id="UP001418796">
    <property type="component" value="Unassembled WGS sequence"/>
</dbReference>
<keyword evidence="2" id="KW-1185">Reference proteome</keyword>
<dbReference type="EMBL" id="JBCITK010000001">
    <property type="protein sequence ID" value="MEN0644764.1"/>
    <property type="molecule type" value="Genomic_DNA"/>
</dbReference>
<dbReference type="PANTHER" id="PTHR37316:SF3">
    <property type="entry name" value="TEICHOIC ACID GLYCEROL-PHOSPHATE TRANSFERASE"/>
    <property type="match status" value="1"/>
</dbReference>
<name>A0ABU9VLH8_9BACI</name>
<sequence length="993" mass="118755">MKFIYFNKVEWDGNQIRLILSSKQDLNGTWEMSVWNRKSKQIKIFDYFITKDDKLTIFHIDTNQFRNLKMGNWDFYIKPPKKNDWKKISLKVPTTLSQQQRYFEPIVSMTSSRYVCLNLTNSNALSIHCSSKDKLEEKVYNIINYNKQIHHIEENKECLIFYVDLSSYMSSDFEVVVRNEFHETYKLLFSANEAELHLYKKQFEKFKGNWFISIQLKKNKVLERTNFYVDEAKFQEENSLKNTKFEYVQVVEGTILLIEQKDPFRPTKILYGELNVEDVTVRDNRIFFSLSYDDNANVKDWNFFLERNKNDEKLYLQKNFDNLNGENTFYIDQDQLELIASKNLSWNLYAEKQHDDYLEVRRVGDYYSTYTGDLKRYKGFIKLTDQLCAVPFISKSQAIRIVFMSVDQYYKHTSPAEISIKSLTVKKHILNISIKLGLSNKQSFKFLGIQLVQRKEPKDVINLPLKNLIQKRGNKVIVTSYVDLSRVDFIPFYWDFFAVILVNGNEKRKIRLYSDNYLVIKKLRHLMFKYNYLDSNEYVTYPYLTVNGGLSITRRKKGDYENRTNKINEYSAYVFYHLFYKYLLNEPVWLVHEKYSETAQDNGFYFFKYSYEYHYQRKVYYVIKKGTEDERNLEKYKDRVVYFMSFKHLVLLISSRVIISSEAKGHGYAWRVSQGVIRDYLNSKKFVFLQHGVLGLKKVDSTFDYNTQNSAELFVASSEFEKRIIKKYFGYKDDRVVVTGLPRWDVLDDKTADHISNRKEILLMPTWRNWLDEVEKEEFIESDYYKAYNQLLHSESLREFLENNSLLLNFYVHPKFMPYVSSFTKSNEHIKIIQFGEAKVNELLMRSSLLITDYSSVSWEMYYQKKPVVFYHFDVAQYMTYQGSYMDLKKDLFGDVATNPEDLVNVISGIAEKGFKEDQKFINKRGSYFKFIDKKNSERIFNEIVLKEKEINKKQSLLKSIKELDLVKVLWRKYKNIDIIQRYGKKIILKLKQ</sequence>
<comment type="caution">
    <text evidence="1">The sequence shown here is derived from an EMBL/GenBank/DDBJ whole genome shotgun (WGS) entry which is preliminary data.</text>
</comment>
<reference evidence="1 2" key="1">
    <citation type="submission" date="2024-03" db="EMBL/GenBank/DDBJ databases">
        <title>Bacilli Hybrid Assemblies.</title>
        <authorList>
            <person name="Kovac J."/>
        </authorList>
    </citation>
    <scope>NUCLEOTIDE SEQUENCE [LARGE SCALE GENOMIC DNA]</scope>
    <source>
        <strain evidence="1 2">FSL R7-0666</strain>
    </source>
</reference>
<dbReference type="Gene3D" id="3.40.50.12580">
    <property type="match status" value="1"/>
</dbReference>
<dbReference type="RefSeq" id="WP_343131389.1">
    <property type="nucleotide sequence ID" value="NZ_JBCITK010000001.1"/>
</dbReference>
<dbReference type="PANTHER" id="PTHR37316">
    <property type="entry name" value="TEICHOIC ACID GLYCEROL-PHOSPHATE PRIMASE"/>
    <property type="match status" value="1"/>
</dbReference>
<organism evidence="1 2">
    <name type="scientific">Alkalicoccobacillus gibsonii</name>
    <dbReference type="NCBI Taxonomy" id="79881"/>
    <lineage>
        <taxon>Bacteria</taxon>
        <taxon>Bacillati</taxon>
        <taxon>Bacillota</taxon>
        <taxon>Bacilli</taxon>
        <taxon>Bacillales</taxon>
        <taxon>Bacillaceae</taxon>
        <taxon>Alkalicoccobacillus</taxon>
    </lineage>
</organism>
<gene>
    <name evidence="1" type="ORF">MKY91_16545</name>
</gene>
<dbReference type="SUPFAM" id="SSF53756">
    <property type="entry name" value="UDP-Glycosyltransferase/glycogen phosphorylase"/>
    <property type="match status" value="1"/>
</dbReference>
<protein>
    <submittedName>
        <fullName evidence="1">CDP-glycerol glycerophosphotransferase family protein</fullName>
    </submittedName>
</protein>
<accession>A0ABU9VLH8</accession>
<proteinExistence type="predicted"/>
<dbReference type="Pfam" id="PF04464">
    <property type="entry name" value="Glyphos_transf"/>
    <property type="match status" value="1"/>
</dbReference>
<evidence type="ECO:0000313" key="2">
    <source>
        <dbReference type="Proteomes" id="UP001418796"/>
    </source>
</evidence>
<dbReference type="InterPro" id="IPR051612">
    <property type="entry name" value="Teichoic_Acid_Biosynth"/>
</dbReference>
<evidence type="ECO:0000313" key="1">
    <source>
        <dbReference type="EMBL" id="MEN0644764.1"/>
    </source>
</evidence>